<dbReference type="AlphaFoldDB" id="W9SZT0"/>
<protein>
    <submittedName>
        <fullName evidence="1">Uncharacterized protein</fullName>
    </submittedName>
</protein>
<organism evidence="1 2">
    <name type="scientific">Morus notabilis</name>
    <dbReference type="NCBI Taxonomy" id="981085"/>
    <lineage>
        <taxon>Eukaryota</taxon>
        <taxon>Viridiplantae</taxon>
        <taxon>Streptophyta</taxon>
        <taxon>Embryophyta</taxon>
        <taxon>Tracheophyta</taxon>
        <taxon>Spermatophyta</taxon>
        <taxon>Magnoliopsida</taxon>
        <taxon>eudicotyledons</taxon>
        <taxon>Gunneridae</taxon>
        <taxon>Pentapetalae</taxon>
        <taxon>rosids</taxon>
        <taxon>fabids</taxon>
        <taxon>Rosales</taxon>
        <taxon>Moraceae</taxon>
        <taxon>Moreae</taxon>
        <taxon>Morus</taxon>
    </lineage>
</organism>
<sequence>MVDKAEVLVTGVLIGLAEIINGKDSGMMIAAMSPLRDAQTMNRGRTLITTPDRHFITCIRLRYQLVFGYDINIWSRYTPETTDFGGSPTIIVAGILQISEKHKNPSTLTGIHMDTNQYLGRYPLINLCFKS</sequence>
<name>W9SZT0_9ROSA</name>
<gene>
    <name evidence="1" type="ORF">L484_020001</name>
</gene>
<dbReference type="EMBL" id="KE346352">
    <property type="protein sequence ID" value="EXC34885.1"/>
    <property type="molecule type" value="Genomic_DNA"/>
</dbReference>
<accession>W9SZT0</accession>
<reference evidence="2" key="1">
    <citation type="submission" date="2013-01" db="EMBL/GenBank/DDBJ databases">
        <title>Draft Genome Sequence of a Mulberry Tree, Morus notabilis C.K. Schneid.</title>
        <authorList>
            <person name="He N."/>
            <person name="Zhao S."/>
        </authorList>
    </citation>
    <scope>NUCLEOTIDE SEQUENCE</scope>
</reference>
<evidence type="ECO:0000313" key="1">
    <source>
        <dbReference type="EMBL" id="EXC34885.1"/>
    </source>
</evidence>
<proteinExistence type="predicted"/>
<dbReference type="Proteomes" id="UP000030645">
    <property type="component" value="Unassembled WGS sequence"/>
</dbReference>
<keyword evidence="2" id="KW-1185">Reference proteome</keyword>
<evidence type="ECO:0000313" key="2">
    <source>
        <dbReference type="Proteomes" id="UP000030645"/>
    </source>
</evidence>